<evidence type="ECO:0000256" key="7">
    <source>
        <dbReference type="SAM" id="Phobius"/>
    </source>
</evidence>
<dbReference type="PANTHER" id="PTHR33048">
    <property type="entry name" value="PTH11-LIKE INTEGRAL MEMBRANE PROTEIN (AFU_ORTHOLOGUE AFUA_5G11245)"/>
    <property type="match status" value="1"/>
</dbReference>
<evidence type="ECO:0000259" key="8">
    <source>
        <dbReference type="Pfam" id="PF20684"/>
    </source>
</evidence>
<feature type="transmembrane region" description="Helical" evidence="7">
    <location>
        <begin position="190"/>
        <end position="213"/>
    </location>
</feature>
<keyword evidence="10" id="KW-1185">Reference proteome</keyword>
<protein>
    <submittedName>
        <fullName evidence="9">Integral membrane protein</fullName>
    </submittedName>
</protein>
<comment type="caution">
    <text evidence="9">The sequence shown here is derived from an EMBL/GenBank/DDBJ whole genome shotgun (WGS) entry which is preliminary data.</text>
</comment>
<dbReference type="PANTHER" id="PTHR33048:SF57">
    <property type="entry name" value="INTEGRAL MEMBRANE PROTEIN-RELATED"/>
    <property type="match status" value="1"/>
</dbReference>
<reference evidence="9 10" key="1">
    <citation type="submission" date="2014-02" db="EMBL/GenBank/DDBJ databases">
        <title>The genome sequence of Colletotrichum simmondsii CBS122122.</title>
        <authorList>
            <person name="Baroncelli R."/>
            <person name="Thon M.R."/>
        </authorList>
    </citation>
    <scope>NUCLEOTIDE SEQUENCE [LARGE SCALE GENOMIC DNA]</scope>
    <source>
        <strain evidence="9 10">CBS122122</strain>
    </source>
</reference>
<name>A0A135SC16_9PEZI</name>
<evidence type="ECO:0000313" key="10">
    <source>
        <dbReference type="Proteomes" id="UP000070328"/>
    </source>
</evidence>
<evidence type="ECO:0000256" key="1">
    <source>
        <dbReference type="ARBA" id="ARBA00004141"/>
    </source>
</evidence>
<evidence type="ECO:0000313" key="9">
    <source>
        <dbReference type="EMBL" id="KXH33297.1"/>
    </source>
</evidence>
<sequence length="426" mass="47094">MALVVSLLFDQRHDHVVHARKPPTPYPPMTFDGRNLVIVSCIMIALTTIWTIMRIMSKYIVGAAYLVKDYFYVLGQLFFYGAATSCILYNLHSAVVLGGAGHNVSDLEHNIHVKCFYKTFLAAQVTYAGGLLAIKLSIILLTQRIFSDFGRWFRIWCWVAIGLSIVWGLYTGLVGLIIAKTKPDNEGSKLLFSMVPIFDIITDIIIVVLPMKVVSTLQMSKPHKIALYLIFGAGIITILFSGVRLYHTLTVDYGNITKSFASAPYSAVLQNGIAVMVASSPILRPIFDRTIARWLNLSIRGNGRTVATGALRTIRTLRGPVTTRNQSDARTTLSRSDGFKQMTDNSDADDSLSWEMEGLETLRRKSDQAQISAHAEAQAPDRVSPLSLGRGIFVTHTFTIESHVTRLPSFSGFVSTDNQPSKADVA</sequence>
<dbReference type="InterPro" id="IPR052337">
    <property type="entry name" value="SAT4-like"/>
</dbReference>
<keyword evidence="4 7" id="KW-0472">Membrane</keyword>
<dbReference type="AlphaFoldDB" id="A0A135SC16"/>
<keyword evidence="3 7" id="KW-1133">Transmembrane helix</keyword>
<dbReference type="InterPro" id="IPR049326">
    <property type="entry name" value="Rhodopsin_dom_fungi"/>
</dbReference>
<comment type="subcellular location">
    <subcellularLocation>
        <location evidence="1">Membrane</location>
        <topology evidence="1">Multi-pass membrane protein</topology>
    </subcellularLocation>
</comment>
<dbReference type="EMBL" id="JFBX01000622">
    <property type="protein sequence ID" value="KXH33297.1"/>
    <property type="molecule type" value="Genomic_DNA"/>
</dbReference>
<proteinExistence type="inferred from homology"/>
<feature type="region of interest" description="Disordered" evidence="6">
    <location>
        <begin position="319"/>
        <end position="350"/>
    </location>
</feature>
<dbReference type="Proteomes" id="UP000070328">
    <property type="component" value="Unassembled WGS sequence"/>
</dbReference>
<gene>
    <name evidence="9" type="ORF">CSIM01_03211</name>
</gene>
<accession>A0A135SC16</accession>
<organism evidence="9 10">
    <name type="scientific">Colletotrichum simmondsii</name>
    <dbReference type="NCBI Taxonomy" id="703756"/>
    <lineage>
        <taxon>Eukaryota</taxon>
        <taxon>Fungi</taxon>
        <taxon>Dikarya</taxon>
        <taxon>Ascomycota</taxon>
        <taxon>Pezizomycotina</taxon>
        <taxon>Sordariomycetes</taxon>
        <taxon>Hypocreomycetidae</taxon>
        <taxon>Glomerellales</taxon>
        <taxon>Glomerellaceae</taxon>
        <taxon>Colletotrichum</taxon>
        <taxon>Colletotrichum acutatum species complex</taxon>
    </lineage>
</organism>
<dbReference type="OrthoDB" id="5421689at2759"/>
<feature type="transmembrane region" description="Helical" evidence="7">
    <location>
        <begin position="267"/>
        <end position="287"/>
    </location>
</feature>
<evidence type="ECO:0000256" key="6">
    <source>
        <dbReference type="SAM" id="MobiDB-lite"/>
    </source>
</evidence>
<evidence type="ECO:0000256" key="2">
    <source>
        <dbReference type="ARBA" id="ARBA00022692"/>
    </source>
</evidence>
<comment type="similarity">
    <text evidence="5">Belongs to the SAT4 family.</text>
</comment>
<feature type="transmembrane region" description="Helical" evidence="7">
    <location>
        <begin position="77"/>
        <end position="100"/>
    </location>
</feature>
<feature type="domain" description="Rhodopsin" evidence="8">
    <location>
        <begin position="53"/>
        <end position="288"/>
    </location>
</feature>
<feature type="compositionally biased region" description="Polar residues" evidence="6">
    <location>
        <begin position="322"/>
        <end position="335"/>
    </location>
</feature>
<evidence type="ECO:0000256" key="3">
    <source>
        <dbReference type="ARBA" id="ARBA00022989"/>
    </source>
</evidence>
<evidence type="ECO:0000256" key="4">
    <source>
        <dbReference type="ARBA" id="ARBA00023136"/>
    </source>
</evidence>
<feature type="transmembrane region" description="Helical" evidence="7">
    <location>
        <begin position="120"/>
        <end position="141"/>
    </location>
</feature>
<feature type="transmembrane region" description="Helical" evidence="7">
    <location>
        <begin position="153"/>
        <end position="178"/>
    </location>
</feature>
<keyword evidence="2 7" id="KW-0812">Transmembrane</keyword>
<evidence type="ECO:0000256" key="5">
    <source>
        <dbReference type="ARBA" id="ARBA00038359"/>
    </source>
</evidence>
<feature type="transmembrane region" description="Helical" evidence="7">
    <location>
        <begin position="35"/>
        <end position="56"/>
    </location>
</feature>
<feature type="transmembrane region" description="Helical" evidence="7">
    <location>
        <begin position="225"/>
        <end position="247"/>
    </location>
</feature>
<dbReference type="GO" id="GO:0016020">
    <property type="term" value="C:membrane"/>
    <property type="evidence" value="ECO:0007669"/>
    <property type="project" value="UniProtKB-SubCell"/>
</dbReference>
<dbReference type="Pfam" id="PF20684">
    <property type="entry name" value="Fung_rhodopsin"/>
    <property type="match status" value="1"/>
</dbReference>